<proteinExistence type="predicted"/>
<name>A0A0B7AZ08_9EUPU</name>
<dbReference type="AlphaFoldDB" id="A0A0B7AZ08"/>
<accession>A0A0B7AZ08</accession>
<sequence>MKSLWHNTGNDKKKEELLHFINVTTYGCDSWSIRQRLKKKIKSSGTACVLSGPASFAKNSNTATYKATEVHF</sequence>
<dbReference type="PROSITE" id="PS51257">
    <property type="entry name" value="PROKAR_LIPOPROTEIN"/>
    <property type="match status" value="1"/>
</dbReference>
<gene>
    <name evidence="1" type="primary">ORF153107</name>
</gene>
<dbReference type="EMBL" id="HACG01039444">
    <property type="protein sequence ID" value="CEK86309.1"/>
    <property type="molecule type" value="Transcribed_RNA"/>
</dbReference>
<reference evidence="1" key="1">
    <citation type="submission" date="2014-12" db="EMBL/GenBank/DDBJ databases">
        <title>Insight into the proteome of Arion vulgaris.</title>
        <authorList>
            <person name="Aradska J."/>
            <person name="Bulat T."/>
            <person name="Smidak R."/>
            <person name="Sarate P."/>
            <person name="Gangsoo J."/>
            <person name="Sialana F."/>
            <person name="Bilban M."/>
            <person name="Lubec G."/>
        </authorList>
    </citation>
    <scope>NUCLEOTIDE SEQUENCE</scope>
    <source>
        <tissue evidence="1">Skin</tissue>
    </source>
</reference>
<evidence type="ECO:0000313" key="1">
    <source>
        <dbReference type="EMBL" id="CEK86309.1"/>
    </source>
</evidence>
<organism evidence="1">
    <name type="scientific">Arion vulgaris</name>
    <dbReference type="NCBI Taxonomy" id="1028688"/>
    <lineage>
        <taxon>Eukaryota</taxon>
        <taxon>Metazoa</taxon>
        <taxon>Spiralia</taxon>
        <taxon>Lophotrochozoa</taxon>
        <taxon>Mollusca</taxon>
        <taxon>Gastropoda</taxon>
        <taxon>Heterobranchia</taxon>
        <taxon>Euthyneura</taxon>
        <taxon>Panpulmonata</taxon>
        <taxon>Eupulmonata</taxon>
        <taxon>Stylommatophora</taxon>
        <taxon>Helicina</taxon>
        <taxon>Arionoidea</taxon>
        <taxon>Arionidae</taxon>
        <taxon>Arion</taxon>
    </lineage>
</organism>
<protein>
    <submittedName>
        <fullName evidence="1">Uncharacterized protein</fullName>
    </submittedName>
</protein>